<evidence type="ECO:0000256" key="5">
    <source>
        <dbReference type="ARBA" id="ARBA00023034"/>
    </source>
</evidence>
<dbReference type="InterPro" id="IPR004263">
    <property type="entry name" value="Exostosin"/>
</dbReference>
<organism evidence="7 8">
    <name type="scientific">Salix brachista</name>
    <dbReference type="NCBI Taxonomy" id="2182728"/>
    <lineage>
        <taxon>Eukaryota</taxon>
        <taxon>Viridiplantae</taxon>
        <taxon>Streptophyta</taxon>
        <taxon>Embryophyta</taxon>
        <taxon>Tracheophyta</taxon>
        <taxon>Spermatophyta</taxon>
        <taxon>Magnoliopsida</taxon>
        <taxon>eudicotyledons</taxon>
        <taxon>Gunneridae</taxon>
        <taxon>Pentapetalae</taxon>
        <taxon>rosids</taxon>
        <taxon>fabids</taxon>
        <taxon>Malpighiales</taxon>
        <taxon>Salicaceae</taxon>
        <taxon>Saliceae</taxon>
        <taxon>Salix</taxon>
    </lineage>
</organism>
<dbReference type="PANTHER" id="PTHR11062:SF378">
    <property type="entry name" value="EXOSTOSIN GT47 DOMAIN-CONTAINING PROTEIN"/>
    <property type="match status" value="1"/>
</dbReference>
<dbReference type="AlphaFoldDB" id="A0A5N5M011"/>
<feature type="domain" description="Exostosin GT47" evidence="6">
    <location>
        <begin position="474"/>
        <end position="752"/>
    </location>
</feature>
<dbReference type="Proteomes" id="UP000326939">
    <property type="component" value="Chromosome 7"/>
</dbReference>
<evidence type="ECO:0000259" key="6">
    <source>
        <dbReference type="Pfam" id="PF03016"/>
    </source>
</evidence>
<dbReference type="EMBL" id="VDCV01000007">
    <property type="protein sequence ID" value="KAB5548342.1"/>
    <property type="molecule type" value="Genomic_DNA"/>
</dbReference>
<comment type="caution">
    <text evidence="7">The sequence shown here is derived from an EMBL/GenBank/DDBJ whole genome shotgun (WGS) entry which is preliminary data.</text>
</comment>
<protein>
    <recommendedName>
        <fullName evidence="6">Exostosin GT47 domain-containing protein</fullName>
    </recommendedName>
</protein>
<dbReference type="Pfam" id="PF03016">
    <property type="entry name" value="Exostosin_GT47"/>
    <property type="match status" value="2"/>
</dbReference>
<evidence type="ECO:0000256" key="2">
    <source>
        <dbReference type="ARBA" id="ARBA00010271"/>
    </source>
</evidence>
<sequence>MMRPYANPRSNSIWTTGRNIKKFLVTLSLVFFVCQINLLQRSPLFGEKDSLPDEVFRTHKFFPPLPLMVFKGNSVGSIYHREDFFLPNYATMENDFKVFVYPGRDPTTCYDPRDELKRKYASEHYFLKNLIPSWFFTDDPTVAHLFLIPLSCKKTGAREKDIKNYVKSLISSYPYWNRTLGADHFYFSCHENEEVPLLMKNVIRIICSPSYDSEYIPQKDISLPQTLELSLHDGDDVWSRSTVKSRPLMIHPEMMLPRRTKLGFWAGSLNSDVRTKLLIFYKGAPELNFHFIDKMKKAAILDAYENELYGSKFCICPRWNNHLGGVCLTESMTFGCVPVILSDYYDLPFNDVLDWNNFSIILKEEHVPNLEKILKEIPEENYKKMHQNLLQVRKHFQWNPLPVKYDLFRMVSMNLWSTQPKILANDKEKVMLTITESVLETKRKSQFRPLQDSHYFTEAFHSPEVFEKDYMDMERNFKIFVYPYTDKDVVDDKQWRLIGKYGSEGYFFENLRQSHFLTQDPDKAHLFFIPISCHKLRREGKSYEDIAIIFQDYVKSLITKYPYWNRTLGADHFFVTCHDVGVTVTERIPHLMKNIIRVVCSPSYYFQYVPRKDITLPQIIQPFALPAGGNNLKNRTVLAFWAGRCNSDIRDELIQSWQNDTELDIQNKRVDIRNTKGRIVYQEKFLRSRFCICPGAPHVHGARIAEAIHYGCVPVILSDYSVLPFNDILDWRKFSVVIKEKDVHQLKNILKNITDEKYRSLQNHAIKIQKHFQWNSPSVKLDTFRMMMYELWLRRHVVKYEQVDRGTHSTSSSRKMNRFTL</sequence>
<reference evidence="8" key="1">
    <citation type="journal article" date="2019" name="Gigascience">
        <title>De novo genome assembly of the endangered Acer yangbiense, a plant species with extremely small populations endemic to Yunnan Province, China.</title>
        <authorList>
            <person name="Yang J."/>
            <person name="Wariss H.M."/>
            <person name="Tao L."/>
            <person name="Zhang R."/>
            <person name="Yun Q."/>
            <person name="Hollingsworth P."/>
            <person name="Dao Z."/>
            <person name="Luo G."/>
            <person name="Guo H."/>
            <person name="Ma Y."/>
            <person name="Sun W."/>
        </authorList>
    </citation>
    <scope>NUCLEOTIDE SEQUENCE [LARGE SCALE GENOMIC DNA]</scope>
    <source>
        <strain evidence="8">cv. br00</strain>
    </source>
</reference>
<evidence type="ECO:0000313" key="7">
    <source>
        <dbReference type="EMBL" id="KAB5548342.1"/>
    </source>
</evidence>
<dbReference type="GO" id="GO:0016757">
    <property type="term" value="F:glycosyltransferase activity"/>
    <property type="evidence" value="ECO:0007669"/>
    <property type="project" value="UniProtKB-KW"/>
</dbReference>
<accession>A0A5N5M011</accession>
<comment type="similarity">
    <text evidence="2">Belongs to the glycosyltransferase 47 family.</text>
</comment>
<name>A0A5N5M011_9ROSI</name>
<keyword evidence="4" id="KW-0735">Signal-anchor</keyword>
<evidence type="ECO:0000256" key="1">
    <source>
        <dbReference type="ARBA" id="ARBA00004323"/>
    </source>
</evidence>
<proteinExistence type="inferred from homology"/>
<keyword evidence="4" id="KW-0812">Transmembrane</keyword>
<dbReference type="InterPro" id="IPR040911">
    <property type="entry name" value="Exostosin_GT47"/>
</dbReference>
<evidence type="ECO:0000256" key="4">
    <source>
        <dbReference type="ARBA" id="ARBA00022968"/>
    </source>
</evidence>
<evidence type="ECO:0000313" key="8">
    <source>
        <dbReference type="Proteomes" id="UP000326939"/>
    </source>
</evidence>
<gene>
    <name evidence="7" type="ORF">DKX38_011748</name>
</gene>
<dbReference type="PANTHER" id="PTHR11062">
    <property type="entry name" value="EXOSTOSIN HEPARAN SULFATE GLYCOSYLTRANSFERASE -RELATED"/>
    <property type="match status" value="1"/>
</dbReference>
<keyword evidence="3" id="KW-0808">Transferase</keyword>
<feature type="domain" description="Exostosin GT47" evidence="6">
    <location>
        <begin position="93"/>
        <end position="376"/>
    </location>
</feature>
<keyword evidence="3" id="KW-0328">Glycosyltransferase</keyword>
<dbReference type="GO" id="GO:0000139">
    <property type="term" value="C:Golgi membrane"/>
    <property type="evidence" value="ECO:0007669"/>
    <property type="project" value="UniProtKB-SubCell"/>
</dbReference>
<keyword evidence="5" id="KW-0333">Golgi apparatus</keyword>
<keyword evidence="8" id="KW-1185">Reference proteome</keyword>
<evidence type="ECO:0000256" key="3">
    <source>
        <dbReference type="ARBA" id="ARBA00022676"/>
    </source>
</evidence>
<comment type="subcellular location">
    <subcellularLocation>
        <location evidence="1">Golgi apparatus membrane</location>
        <topology evidence="1">Single-pass type II membrane protein</topology>
    </subcellularLocation>
</comment>